<reference evidence="1" key="2">
    <citation type="journal article" date="2022" name="New Phytol.">
        <title>Evolutionary transition to the ectomycorrhizal habit in the genomes of a hyperdiverse lineage of mushroom-forming fungi.</title>
        <authorList>
            <person name="Looney B."/>
            <person name="Miyauchi S."/>
            <person name="Morin E."/>
            <person name="Drula E."/>
            <person name="Courty P.E."/>
            <person name="Kohler A."/>
            <person name="Kuo A."/>
            <person name="LaButti K."/>
            <person name="Pangilinan J."/>
            <person name="Lipzen A."/>
            <person name="Riley R."/>
            <person name="Andreopoulos W."/>
            <person name="He G."/>
            <person name="Johnson J."/>
            <person name="Nolan M."/>
            <person name="Tritt A."/>
            <person name="Barry K.W."/>
            <person name="Grigoriev I.V."/>
            <person name="Nagy L.G."/>
            <person name="Hibbett D."/>
            <person name="Henrissat B."/>
            <person name="Matheny P.B."/>
            <person name="Labbe J."/>
            <person name="Martin F.M."/>
        </authorList>
    </citation>
    <scope>NUCLEOTIDE SEQUENCE</scope>
    <source>
        <strain evidence="1">EC-137</strain>
    </source>
</reference>
<keyword evidence="2" id="KW-1185">Reference proteome</keyword>
<dbReference type="Proteomes" id="UP000814128">
    <property type="component" value="Unassembled WGS sequence"/>
</dbReference>
<name>A0ACB8QS54_9AGAM</name>
<accession>A0ACB8QS54</accession>
<dbReference type="EMBL" id="MU273497">
    <property type="protein sequence ID" value="KAI0034634.1"/>
    <property type="molecule type" value="Genomic_DNA"/>
</dbReference>
<reference evidence="1" key="1">
    <citation type="submission" date="2021-02" db="EMBL/GenBank/DDBJ databases">
        <authorList>
            <consortium name="DOE Joint Genome Institute"/>
            <person name="Ahrendt S."/>
            <person name="Looney B.P."/>
            <person name="Miyauchi S."/>
            <person name="Morin E."/>
            <person name="Drula E."/>
            <person name="Courty P.E."/>
            <person name="Chicoki N."/>
            <person name="Fauchery L."/>
            <person name="Kohler A."/>
            <person name="Kuo A."/>
            <person name="Labutti K."/>
            <person name="Pangilinan J."/>
            <person name="Lipzen A."/>
            <person name="Riley R."/>
            <person name="Andreopoulos W."/>
            <person name="He G."/>
            <person name="Johnson J."/>
            <person name="Barry K.W."/>
            <person name="Grigoriev I.V."/>
            <person name="Nagy L."/>
            <person name="Hibbett D."/>
            <person name="Henrissat B."/>
            <person name="Matheny P.B."/>
            <person name="Labbe J."/>
            <person name="Martin F."/>
        </authorList>
    </citation>
    <scope>NUCLEOTIDE SEQUENCE</scope>
    <source>
        <strain evidence="1">EC-137</strain>
    </source>
</reference>
<gene>
    <name evidence="1" type="ORF">K488DRAFT_77134</name>
</gene>
<organism evidence="1 2">
    <name type="scientific">Vararia minispora EC-137</name>
    <dbReference type="NCBI Taxonomy" id="1314806"/>
    <lineage>
        <taxon>Eukaryota</taxon>
        <taxon>Fungi</taxon>
        <taxon>Dikarya</taxon>
        <taxon>Basidiomycota</taxon>
        <taxon>Agaricomycotina</taxon>
        <taxon>Agaricomycetes</taxon>
        <taxon>Russulales</taxon>
        <taxon>Lachnocladiaceae</taxon>
        <taxon>Vararia</taxon>
    </lineage>
</organism>
<protein>
    <submittedName>
        <fullName evidence="1">Zinc knuckle-domain-containing protein</fullName>
    </submittedName>
</protein>
<comment type="caution">
    <text evidence="1">The sequence shown here is derived from an EMBL/GenBank/DDBJ whole genome shotgun (WGS) entry which is preliminary data.</text>
</comment>
<sequence>MSKFAPHFHSSNNPRPTSSTTCQKCLKTGHFTYQCKATTAPYVSRPSRTQQLEKPNILAKLRAEGKPSVDVPDEFRLKPGTADKILEAKEKEREKEKKSKEPSAKRRRRQRRSRSSDTSSSKSDNDSDSDSDSGSDSSSGSESRSDSDSDSSSASDSSSSSRRSRRRRIPRRGTSSEASGPQRLQRGRSGNTPRRR</sequence>
<proteinExistence type="predicted"/>
<evidence type="ECO:0000313" key="1">
    <source>
        <dbReference type="EMBL" id="KAI0034634.1"/>
    </source>
</evidence>
<evidence type="ECO:0000313" key="2">
    <source>
        <dbReference type="Proteomes" id="UP000814128"/>
    </source>
</evidence>